<keyword evidence="1" id="KW-0963">Cytoplasm</keyword>
<keyword evidence="3" id="KW-0238">DNA-binding</keyword>
<gene>
    <name evidence="6" type="ORF">WCY31_08215</name>
</gene>
<dbReference type="PANTHER" id="PTHR46796:SF13">
    <property type="entry name" value="HTH-TYPE TRANSCRIPTIONAL ACTIVATOR RHAS"/>
    <property type="match status" value="1"/>
</dbReference>
<dbReference type="Pfam" id="PF12833">
    <property type="entry name" value="HTH_18"/>
    <property type="match status" value="1"/>
</dbReference>
<dbReference type="RefSeq" id="WP_345972013.1">
    <property type="nucleotide sequence ID" value="NZ_CP147920.1"/>
</dbReference>
<evidence type="ECO:0000256" key="4">
    <source>
        <dbReference type="ARBA" id="ARBA00023163"/>
    </source>
</evidence>
<organism evidence="6 7">
    <name type="scientific">Sulfurimonas diazotrophicus</name>
    <dbReference type="NCBI Taxonomy" id="3131939"/>
    <lineage>
        <taxon>Bacteria</taxon>
        <taxon>Pseudomonadati</taxon>
        <taxon>Campylobacterota</taxon>
        <taxon>Epsilonproteobacteria</taxon>
        <taxon>Campylobacterales</taxon>
        <taxon>Sulfurimonadaceae</taxon>
        <taxon>Sulfurimonas</taxon>
    </lineage>
</organism>
<accession>A0ABZ3H6S1</accession>
<keyword evidence="7" id="KW-1185">Reference proteome</keyword>
<dbReference type="SUPFAM" id="SSF46689">
    <property type="entry name" value="Homeodomain-like"/>
    <property type="match status" value="2"/>
</dbReference>
<dbReference type="PANTHER" id="PTHR46796">
    <property type="entry name" value="HTH-TYPE TRANSCRIPTIONAL ACTIVATOR RHAS-RELATED"/>
    <property type="match status" value="1"/>
</dbReference>
<evidence type="ECO:0000313" key="6">
    <source>
        <dbReference type="EMBL" id="XAU14240.1"/>
    </source>
</evidence>
<keyword evidence="4" id="KW-0804">Transcription</keyword>
<name>A0ABZ3H6S1_9BACT</name>
<evidence type="ECO:0000313" key="7">
    <source>
        <dbReference type="Proteomes" id="UP001447842"/>
    </source>
</evidence>
<dbReference type="PROSITE" id="PS01124">
    <property type="entry name" value="HTH_ARAC_FAMILY_2"/>
    <property type="match status" value="1"/>
</dbReference>
<dbReference type="InterPro" id="IPR018060">
    <property type="entry name" value="HTH_AraC"/>
</dbReference>
<dbReference type="EMBL" id="CP147920">
    <property type="protein sequence ID" value="XAU14240.1"/>
    <property type="molecule type" value="Genomic_DNA"/>
</dbReference>
<dbReference type="Proteomes" id="UP001447842">
    <property type="component" value="Chromosome"/>
</dbReference>
<dbReference type="Gene3D" id="1.10.10.60">
    <property type="entry name" value="Homeodomain-like"/>
    <property type="match status" value="2"/>
</dbReference>
<proteinExistence type="predicted"/>
<dbReference type="InterPro" id="IPR037923">
    <property type="entry name" value="HTH-like"/>
</dbReference>
<evidence type="ECO:0000256" key="1">
    <source>
        <dbReference type="ARBA" id="ARBA00022490"/>
    </source>
</evidence>
<evidence type="ECO:0000259" key="5">
    <source>
        <dbReference type="PROSITE" id="PS01124"/>
    </source>
</evidence>
<dbReference type="SUPFAM" id="SSF51215">
    <property type="entry name" value="Regulatory protein AraC"/>
    <property type="match status" value="1"/>
</dbReference>
<sequence length="291" mass="32619">MQTISPEALRTIRSLVGDVTEEQLRFVDAYVSPEFCAFIPVGGQCGYAVTPEHEHPAYMFVIQYDEATQVVLEGRRLTPKPRHLFCLSPRIAHHEVQNYLPPRYCAIFVNPGSFESVYGQYRDDPVAFNGEMFDLDEGIQPLLQLFMQSCREQARPLAASLAQSLTHLIVRNTLSTFPAERESVSLQGRINAAVEYIHLHYAYELEQRTLAEVAGVSVSHFGRLFRSALGMSAGDYLLRVRLQHVKKVLESGKTSVTDAALGAGFNSASYMARRFKAAFGETPSEYASRFK</sequence>
<protein>
    <submittedName>
        <fullName evidence="6">AraC family transcriptional regulator</fullName>
    </submittedName>
</protein>
<feature type="domain" description="HTH araC/xylS-type" evidence="5">
    <location>
        <begin position="191"/>
        <end position="289"/>
    </location>
</feature>
<dbReference type="InterPro" id="IPR009057">
    <property type="entry name" value="Homeodomain-like_sf"/>
</dbReference>
<dbReference type="InterPro" id="IPR050204">
    <property type="entry name" value="AraC_XylS_family_regulators"/>
</dbReference>
<evidence type="ECO:0000256" key="2">
    <source>
        <dbReference type="ARBA" id="ARBA00023015"/>
    </source>
</evidence>
<keyword evidence="2" id="KW-0805">Transcription regulation</keyword>
<reference evidence="6 7" key="1">
    <citation type="submission" date="2024-03" db="EMBL/GenBank/DDBJ databases">
        <title>Sulfurimonas sp. HSL3-1.</title>
        <authorList>
            <person name="Wang S."/>
        </authorList>
    </citation>
    <scope>NUCLEOTIDE SEQUENCE [LARGE SCALE GENOMIC DNA]</scope>
    <source>
        <strain evidence="6 7">HSL3-1</strain>
    </source>
</reference>
<dbReference type="SMART" id="SM00342">
    <property type="entry name" value="HTH_ARAC"/>
    <property type="match status" value="1"/>
</dbReference>
<evidence type="ECO:0000256" key="3">
    <source>
        <dbReference type="ARBA" id="ARBA00023125"/>
    </source>
</evidence>